<feature type="domain" description="C2H2-type" evidence="13">
    <location>
        <begin position="310"/>
        <end position="337"/>
    </location>
</feature>
<name>A0A8B8S3X1_CAMFR</name>
<organism evidence="15 16">
    <name type="scientific">Camelus ferus</name>
    <name type="common">Wild bactrian camel</name>
    <name type="synonym">Camelus bactrianus ferus</name>
    <dbReference type="NCBI Taxonomy" id="419612"/>
    <lineage>
        <taxon>Eukaryota</taxon>
        <taxon>Metazoa</taxon>
        <taxon>Chordata</taxon>
        <taxon>Craniata</taxon>
        <taxon>Vertebrata</taxon>
        <taxon>Euteleostomi</taxon>
        <taxon>Mammalia</taxon>
        <taxon>Eutheria</taxon>
        <taxon>Laurasiatheria</taxon>
        <taxon>Artiodactyla</taxon>
        <taxon>Tylopoda</taxon>
        <taxon>Camelidae</taxon>
        <taxon>Camelus</taxon>
    </lineage>
</organism>
<dbReference type="InterPro" id="IPR001909">
    <property type="entry name" value="KRAB"/>
</dbReference>
<feature type="domain" description="C2H2-type" evidence="13">
    <location>
        <begin position="255"/>
        <end position="281"/>
    </location>
</feature>
<reference evidence="16" key="1">
    <citation type="submission" date="2025-08" db="UniProtKB">
        <authorList>
            <consortium name="RefSeq"/>
        </authorList>
    </citation>
    <scope>IDENTIFICATION</scope>
    <source>
        <tissue evidence="16">Ear skin</tissue>
    </source>
</reference>
<dbReference type="PROSITE" id="PS00028">
    <property type="entry name" value="ZINC_FINGER_C2H2_1"/>
    <property type="match status" value="6"/>
</dbReference>
<protein>
    <submittedName>
        <fullName evidence="16">Zinc finger protein 705A-like</fullName>
    </submittedName>
</protein>
<evidence type="ECO:0000256" key="12">
    <source>
        <dbReference type="SAM" id="MobiDB-lite"/>
    </source>
</evidence>
<proteinExistence type="inferred from homology"/>
<keyword evidence="4" id="KW-0677">Repeat</keyword>
<feature type="region of interest" description="Disordered" evidence="12">
    <location>
        <begin position="351"/>
        <end position="379"/>
    </location>
</feature>
<dbReference type="CDD" id="cd07765">
    <property type="entry name" value="KRAB_A-box"/>
    <property type="match status" value="1"/>
</dbReference>
<evidence type="ECO:0000256" key="5">
    <source>
        <dbReference type="ARBA" id="ARBA00022771"/>
    </source>
</evidence>
<feature type="domain" description="C2H2-type" evidence="13">
    <location>
        <begin position="282"/>
        <end position="309"/>
    </location>
</feature>
<evidence type="ECO:0000313" key="15">
    <source>
        <dbReference type="Proteomes" id="UP000694856"/>
    </source>
</evidence>
<keyword evidence="7" id="KW-0805">Transcription regulation</keyword>
<feature type="compositionally biased region" description="Polar residues" evidence="12">
    <location>
        <begin position="145"/>
        <end position="159"/>
    </location>
</feature>
<dbReference type="AlphaFoldDB" id="A0A8B8S3X1"/>
<evidence type="ECO:0000313" key="16">
    <source>
        <dbReference type="RefSeq" id="XP_032324297.1"/>
    </source>
</evidence>
<evidence type="ECO:0000256" key="7">
    <source>
        <dbReference type="ARBA" id="ARBA00023015"/>
    </source>
</evidence>
<keyword evidence="6" id="KW-0862">Zinc</keyword>
<evidence type="ECO:0000256" key="11">
    <source>
        <dbReference type="PROSITE-ProRule" id="PRU00042"/>
    </source>
</evidence>
<dbReference type="InterPro" id="IPR036236">
    <property type="entry name" value="Znf_C2H2_sf"/>
</dbReference>
<feature type="domain" description="C2H2-type" evidence="13">
    <location>
        <begin position="227"/>
        <end position="254"/>
    </location>
</feature>
<dbReference type="GO" id="GO:0005634">
    <property type="term" value="C:nucleus"/>
    <property type="evidence" value="ECO:0007669"/>
    <property type="project" value="UniProtKB-SubCell"/>
</dbReference>
<dbReference type="KEGG" id="cfr:106728841"/>
<evidence type="ECO:0000256" key="3">
    <source>
        <dbReference type="ARBA" id="ARBA00022723"/>
    </source>
</evidence>
<evidence type="ECO:0000256" key="4">
    <source>
        <dbReference type="ARBA" id="ARBA00022737"/>
    </source>
</evidence>
<accession>A0A8B8S3X1</accession>
<dbReference type="FunFam" id="3.30.160.60:FF:000933">
    <property type="entry name" value="zinc finger protein 771"/>
    <property type="match status" value="1"/>
</dbReference>
<evidence type="ECO:0000256" key="6">
    <source>
        <dbReference type="ARBA" id="ARBA00022833"/>
    </source>
</evidence>
<dbReference type="FunFam" id="3.30.160.60:FF:000495">
    <property type="entry name" value="zinc finger protein 668"/>
    <property type="match status" value="1"/>
</dbReference>
<dbReference type="PROSITE" id="PS50157">
    <property type="entry name" value="ZINC_FINGER_C2H2_2"/>
    <property type="match status" value="7"/>
</dbReference>
<dbReference type="Pfam" id="PF01352">
    <property type="entry name" value="KRAB"/>
    <property type="match status" value="1"/>
</dbReference>
<dbReference type="FunFam" id="3.30.160.60:FF:001158">
    <property type="entry name" value="zinc finger protein 22"/>
    <property type="match status" value="1"/>
</dbReference>
<keyword evidence="9" id="KW-0804">Transcription</keyword>
<dbReference type="PANTHER" id="PTHR23235">
    <property type="entry name" value="KRUEPPEL-LIKE TRANSCRIPTION FACTOR"/>
    <property type="match status" value="1"/>
</dbReference>
<dbReference type="InterPro" id="IPR013087">
    <property type="entry name" value="Znf_C2H2_type"/>
</dbReference>
<keyword evidence="15" id="KW-1185">Reference proteome</keyword>
<comment type="similarity">
    <text evidence="2">Belongs to the krueppel C2H2-type zinc-finger protein family.</text>
</comment>
<dbReference type="Pfam" id="PF13912">
    <property type="entry name" value="zf-C2H2_6"/>
    <property type="match status" value="1"/>
</dbReference>
<dbReference type="FunFam" id="3.30.160.60:FF:000787">
    <property type="entry name" value="Zinc finger protein 784"/>
    <property type="match status" value="1"/>
</dbReference>
<feature type="region of interest" description="Disordered" evidence="12">
    <location>
        <begin position="145"/>
        <end position="166"/>
    </location>
</feature>
<feature type="region of interest" description="Disordered" evidence="12">
    <location>
        <begin position="66"/>
        <end position="85"/>
    </location>
</feature>
<dbReference type="InterPro" id="IPR036051">
    <property type="entry name" value="KRAB_dom_sf"/>
</dbReference>
<sequence>MQPLETVTFGDVVLDFTQEEWALLDTSQKKLFRDVMLENIHHLVSVGYQISKSDVILQLEQGKELWREGEGRPQGRGPGSESPLRQPEMIFMQQITMRSISPTMSTVSHTQVDPVDSADLSDGCTDKSPSNQHLSIHLRRKHYISKQSRTSLSEGSLGNEQDHTPTRGKLRECPLCGKVFNNCFSLRRHEMTHTGEKPYKCHLCGSGFLQISDLRKHNRTHTGEKPYQCQLCGKAFGQSSYLKQHEKTHSGGKPYECRCGKAFGQSSGLSQHRRTHTGERPHACPVCGKAFGQSSGLARHRRAHTGEKPFQCPRCGSAFSQLANLRRHERTHTGERPHRCPRCGRCFRHSSSLRRHAGTQHRRGRQGGARETARREDSALRMRASGEVALRHPEGHARSRPCL</sequence>
<dbReference type="GO" id="GO:0000978">
    <property type="term" value="F:RNA polymerase II cis-regulatory region sequence-specific DNA binding"/>
    <property type="evidence" value="ECO:0007669"/>
    <property type="project" value="TreeGrafter"/>
</dbReference>
<dbReference type="SUPFAM" id="SSF109640">
    <property type="entry name" value="KRAB domain (Kruppel-associated box)"/>
    <property type="match status" value="1"/>
</dbReference>
<dbReference type="SUPFAM" id="SSF57667">
    <property type="entry name" value="beta-beta-alpha zinc fingers"/>
    <property type="match status" value="4"/>
</dbReference>
<comment type="subcellular location">
    <subcellularLocation>
        <location evidence="1">Nucleus</location>
    </subcellularLocation>
</comment>
<keyword evidence="3" id="KW-0479">Metal-binding</keyword>
<dbReference type="FunFam" id="3.30.160.60:FF:000710">
    <property type="entry name" value="Zinc finger protein 768"/>
    <property type="match status" value="1"/>
</dbReference>
<keyword evidence="5 11" id="KW-0863">Zinc-finger</keyword>
<dbReference type="Proteomes" id="UP000694856">
    <property type="component" value="Chromosome 26"/>
</dbReference>
<feature type="domain" description="C2H2-type" evidence="13">
    <location>
        <begin position="171"/>
        <end position="198"/>
    </location>
</feature>
<dbReference type="GO" id="GO:0000981">
    <property type="term" value="F:DNA-binding transcription factor activity, RNA polymerase II-specific"/>
    <property type="evidence" value="ECO:0007669"/>
    <property type="project" value="TreeGrafter"/>
</dbReference>
<dbReference type="SMART" id="SM00355">
    <property type="entry name" value="ZnF_C2H2"/>
    <property type="match status" value="7"/>
</dbReference>
<feature type="domain" description="C2H2-type" evidence="13">
    <location>
        <begin position="338"/>
        <end position="366"/>
    </location>
</feature>
<dbReference type="FunFam" id="3.30.160.60:FF:002343">
    <property type="entry name" value="Zinc finger protein 33A"/>
    <property type="match status" value="1"/>
</dbReference>
<evidence type="ECO:0000256" key="8">
    <source>
        <dbReference type="ARBA" id="ARBA00023125"/>
    </source>
</evidence>
<evidence type="ECO:0000259" key="14">
    <source>
        <dbReference type="PROSITE" id="PS50805"/>
    </source>
</evidence>
<dbReference type="FunFam" id="3.30.160.60:FF:001498">
    <property type="entry name" value="Zinc finger protein 404"/>
    <property type="match status" value="1"/>
</dbReference>
<feature type="compositionally biased region" description="Basic residues" evidence="12">
    <location>
        <begin position="351"/>
        <end position="365"/>
    </location>
</feature>
<dbReference type="Pfam" id="PF00096">
    <property type="entry name" value="zf-C2H2"/>
    <property type="match status" value="5"/>
</dbReference>
<evidence type="ECO:0000256" key="10">
    <source>
        <dbReference type="ARBA" id="ARBA00023242"/>
    </source>
</evidence>
<dbReference type="SMART" id="SM00349">
    <property type="entry name" value="KRAB"/>
    <property type="match status" value="1"/>
</dbReference>
<dbReference type="PROSITE" id="PS50805">
    <property type="entry name" value="KRAB"/>
    <property type="match status" value="1"/>
</dbReference>
<evidence type="ECO:0000256" key="9">
    <source>
        <dbReference type="ARBA" id="ARBA00023163"/>
    </source>
</evidence>
<dbReference type="PANTHER" id="PTHR23235:SF120">
    <property type="entry name" value="KRUPPEL-LIKE FACTOR 15"/>
    <property type="match status" value="1"/>
</dbReference>
<dbReference type="RefSeq" id="XP_032324297.1">
    <property type="nucleotide sequence ID" value="XM_032468406.1"/>
</dbReference>
<feature type="domain" description="C2H2-type" evidence="13">
    <location>
        <begin position="199"/>
        <end position="226"/>
    </location>
</feature>
<feature type="domain" description="KRAB" evidence="14">
    <location>
        <begin position="7"/>
        <end position="78"/>
    </location>
</feature>
<dbReference type="Gene3D" id="3.30.160.60">
    <property type="entry name" value="Classic Zinc Finger"/>
    <property type="match status" value="7"/>
</dbReference>
<keyword evidence="10" id="KW-0539">Nucleus</keyword>
<evidence type="ECO:0000259" key="13">
    <source>
        <dbReference type="PROSITE" id="PS50157"/>
    </source>
</evidence>
<keyword evidence="8" id="KW-0238">DNA-binding</keyword>
<dbReference type="Gene3D" id="6.10.140.140">
    <property type="match status" value="1"/>
</dbReference>
<evidence type="ECO:0000256" key="1">
    <source>
        <dbReference type="ARBA" id="ARBA00004123"/>
    </source>
</evidence>
<dbReference type="GeneID" id="106728841"/>
<evidence type="ECO:0000256" key="2">
    <source>
        <dbReference type="ARBA" id="ARBA00006991"/>
    </source>
</evidence>
<dbReference type="GO" id="GO:0008270">
    <property type="term" value="F:zinc ion binding"/>
    <property type="evidence" value="ECO:0007669"/>
    <property type="project" value="UniProtKB-KW"/>
</dbReference>
<gene>
    <name evidence="16" type="primary">LOC106728841</name>
</gene>